<protein>
    <recommendedName>
        <fullName evidence="3">peptidylprolyl isomerase</fullName>
        <ecNumber evidence="3">5.2.1.8</ecNumber>
    </recommendedName>
</protein>
<dbReference type="Gene3D" id="3.10.50.40">
    <property type="match status" value="1"/>
</dbReference>
<dbReference type="InterPro" id="IPR046357">
    <property type="entry name" value="PPIase_dom_sf"/>
</dbReference>
<dbReference type="SUPFAM" id="SSF54534">
    <property type="entry name" value="FKBP-like"/>
    <property type="match status" value="1"/>
</dbReference>
<accession>A0ABQ7EHP0</accession>
<dbReference type="Pfam" id="PF12854">
    <property type="entry name" value="PPR_1"/>
    <property type="match status" value="1"/>
</dbReference>
<dbReference type="Proteomes" id="UP000266723">
    <property type="component" value="Unassembled WGS sequence"/>
</dbReference>
<feature type="repeat" description="PPR" evidence="4">
    <location>
        <begin position="223"/>
        <end position="257"/>
    </location>
</feature>
<dbReference type="PANTHER" id="PTHR47934:SF6">
    <property type="entry name" value="MITOCHONDRIAL GROUP I INTRON SPLICING FACTOR CCM1-RELATED"/>
    <property type="match status" value="1"/>
</dbReference>
<keyword evidence="3" id="KW-0413">Isomerase</keyword>
<evidence type="ECO:0000256" key="3">
    <source>
        <dbReference type="PROSITE-ProRule" id="PRU00277"/>
    </source>
</evidence>
<dbReference type="InterPro" id="IPR011990">
    <property type="entry name" value="TPR-like_helical_dom_sf"/>
</dbReference>
<name>A0ABQ7EHP0_BRACR</name>
<comment type="caution">
    <text evidence="6">The sequence shown here is derived from an EMBL/GenBank/DDBJ whole genome shotgun (WGS) entry which is preliminary data.</text>
</comment>
<keyword evidence="2" id="KW-0677">Repeat</keyword>
<comment type="similarity">
    <text evidence="1">Belongs to the PPR family. P subfamily.</text>
</comment>
<dbReference type="PROSITE" id="PS50059">
    <property type="entry name" value="FKBP_PPIASE"/>
    <property type="match status" value="1"/>
</dbReference>
<sequence>MSAALRRIILLSSVKRAWNLPPPCLSSAVSRLPISFSSASSPPQSNPSPSRIRTRTPLETQFETWIQNLKPGFTHPDVVAALRAQSDPDMAYDIFRWTAQQRGYKHNHEAYHSMIKQAIAGKRNKFAETLIDEVVAGACEMSVPLYNTIIRFCCGRKFLFNRAFDVYNKMLRSDNDSRPDLETYTLLLSSLLKRFNKLNVCYVYLHAVRSLTKQMKSSGVIPDTYVLNMIIKAYAKCLEVDEALRVFREMPLYGSEPNAYTYGYLTKGLCEKGRVEQGLGFYKEMRSKGMVPSGSCYMVLICSLAMDRRLDEAVEVVFDMLTNSLSPDMLTYNTVLAELCREGRGNEALELLEDWKKRDPVMGERNYRTLMDEKKTADVTEQQTGVSQVHQGSNQVAKEMPPVGGMNDDDDMDLGNDASFLKVGEEKEIQQGLKKKLIKEGEGFETPDKFKAMKLKEKTLCLYYAFGAGVWGIWLPANATLQFDVELLSWSSVKEIGVHFRFWWETPKDLDEVLVKYESKLEDGTVVGKSDGVEFTVKDGYFCPALAKAVKTMKKAEKVLLMVQPQLKLIGKLQDGTV</sequence>
<feature type="domain" description="PPIase FKBP-type" evidence="5">
    <location>
        <begin position="510"/>
        <end position="578"/>
    </location>
</feature>
<feature type="repeat" description="PPR" evidence="4">
    <location>
        <begin position="258"/>
        <end position="292"/>
    </location>
</feature>
<dbReference type="Pfam" id="PF13041">
    <property type="entry name" value="PPR_2"/>
    <property type="match status" value="1"/>
</dbReference>
<evidence type="ECO:0000313" key="7">
    <source>
        <dbReference type="Proteomes" id="UP000266723"/>
    </source>
</evidence>
<dbReference type="InterPro" id="IPR002885">
    <property type="entry name" value="PPR_rpt"/>
</dbReference>
<organism evidence="6 7">
    <name type="scientific">Brassica cretica</name>
    <name type="common">Mustard</name>
    <dbReference type="NCBI Taxonomy" id="69181"/>
    <lineage>
        <taxon>Eukaryota</taxon>
        <taxon>Viridiplantae</taxon>
        <taxon>Streptophyta</taxon>
        <taxon>Embryophyta</taxon>
        <taxon>Tracheophyta</taxon>
        <taxon>Spermatophyta</taxon>
        <taxon>Magnoliopsida</taxon>
        <taxon>eudicotyledons</taxon>
        <taxon>Gunneridae</taxon>
        <taxon>Pentapetalae</taxon>
        <taxon>rosids</taxon>
        <taxon>malvids</taxon>
        <taxon>Brassicales</taxon>
        <taxon>Brassicaceae</taxon>
        <taxon>Brassiceae</taxon>
        <taxon>Brassica</taxon>
    </lineage>
</organism>
<evidence type="ECO:0000256" key="4">
    <source>
        <dbReference type="PROSITE-ProRule" id="PRU00708"/>
    </source>
</evidence>
<gene>
    <name evidence="6" type="ORF">DY000_02022441</name>
</gene>
<comment type="catalytic activity">
    <reaction evidence="3">
        <text>[protein]-peptidylproline (omega=180) = [protein]-peptidylproline (omega=0)</text>
        <dbReference type="Rhea" id="RHEA:16237"/>
        <dbReference type="Rhea" id="RHEA-COMP:10747"/>
        <dbReference type="Rhea" id="RHEA-COMP:10748"/>
        <dbReference type="ChEBI" id="CHEBI:83833"/>
        <dbReference type="ChEBI" id="CHEBI:83834"/>
        <dbReference type="EC" id="5.2.1.8"/>
    </reaction>
</comment>
<dbReference type="InterPro" id="IPR001179">
    <property type="entry name" value="PPIase_FKBP_dom"/>
</dbReference>
<dbReference type="EMBL" id="QGKV02000299">
    <property type="protein sequence ID" value="KAF3596287.1"/>
    <property type="molecule type" value="Genomic_DNA"/>
</dbReference>
<dbReference type="NCBIfam" id="TIGR00756">
    <property type="entry name" value="PPR"/>
    <property type="match status" value="4"/>
</dbReference>
<keyword evidence="3" id="KW-0697">Rotamase</keyword>
<dbReference type="PROSITE" id="PS51375">
    <property type="entry name" value="PPR"/>
    <property type="match status" value="3"/>
</dbReference>
<keyword evidence="7" id="KW-1185">Reference proteome</keyword>
<dbReference type="Pfam" id="PF01535">
    <property type="entry name" value="PPR"/>
    <property type="match status" value="1"/>
</dbReference>
<evidence type="ECO:0000259" key="5">
    <source>
        <dbReference type="PROSITE" id="PS50059"/>
    </source>
</evidence>
<dbReference type="PANTHER" id="PTHR47934">
    <property type="entry name" value="PENTATRICOPEPTIDE REPEAT-CONTAINING PROTEIN PET309, MITOCHONDRIAL"/>
    <property type="match status" value="1"/>
</dbReference>
<dbReference type="InterPro" id="IPR051114">
    <property type="entry name" value="Mito_RNA_Proc_CCM1"/>
</dbReference>
<dbReference type="Gene3D" id="1.25.40.10">
    <property type="entry name" value="Tetratricopeptide repeat domain"/>
    <property type="match status" value="2"/>
</dbReference>
<reference evidence="6 7" key="1">
    <citation type="journal article" date="2020" name="BMC Genomics">
        <title>Intraspecific diversification of the crop wild relative Brassica cretica Lam. using demographic model selection.</title>
        <authorList>
            <person name="Kioukis A."/>
            <person name="Michalopoulou V.A."/>
            <person name="Briers L."/>
            <person name="Pirintsos S."/>
            <person name="Studholme D.J."/>
            <person name="Pavlidis P."/>
            <person name="Sarris P.F."/>
        </authorList>
    </citation>
    <scope>NUCLEOTIDE SEQUENCE [LARGE SCALE GENOMIC DNA]</scope>
    <source>
        <strain evidence="7">cv. PFS-1207/04</strain>
    </source>
</reference>
<dbReference type="EC" id="5.2.1.8" evidence="3"/>
<evidence type="ECO:0000313" key="6">
    <source>
        <dbReference type="EMBL" id="KAF3596287.1"/>
    </source>
</evidence>
<feature type="repeat" description="PPR" evidence="4">
    <location>
        <begin position="328"/>
        <end position="362"/>
    </location>
</feature>
<dbReference type="Pfam" id="PF00254">
    <property type="entry name" value="FKBP_C"/>
    <property type="match status" value="1"/>
</dbReference>
<proteinExistence type="inferred from homology"/>
<evidence type="ECO:0000256" key="2">
    <source>
        <dbReference type="ARBA" id="ARBA00022737"/>
    </source>
</evidence>
<evidence type="ECO:0000256" key="1">
    <source>
        <dbReference type="ARBA" id="ARBA00007626"/>
    </source>
</evidence>